<evidence type="ECO:0000313" key="2">
    <source>
        <dbReference type="Proteomes" id="UP000604046"/>
    </source>
</evidence>
<proteinExistence type="predicted"/>
<accession>A0A812R5S3</accession>
<dbReference type="AlphaFoldDB" id="A0A812R5S3"/>
<evidence type="ECO:0000313" key="1">
    <source>
        <dbReference type="EMBL" id="CAE7423054.1"/>
    </source>
</evidence>
<comment type="caution">
    <text evidence="1">The sequence shown here is derived from an EMBL/GenBank/DDBJ whole genome shotgun (WGS) entry which is preliminary data.</text>
</comment>
<gene>
    <name evidence="1" type="ORF">SNAT2548_LOCUS23006</name>
</gene>
<organism evidence="1 2">
    <name type="scientific">Symbiodinium natans</name>
    <dbReference type="NCBI Taxonomy" id="878477"/>
    <lineage>
        <taxon>Eukaryota</taxon>
        <taxon>Sar</taxon>
        <taxon>Alveolata</taxon>
        <taxon>Dinophyceae</taxon>
        <taxon>Suessiales</taxon>
        <taxon>Symbiodiniaceae</taxon>
        <taxon>Symbiodinium</taxon>
    </lineage>
</organism>
<protein>
    <submittedName>
        <fullName evidence="1">Uncharacterized protein</fullName>
    </submittedName>
</protein>
<dbReference type="Proteomes" id="UP000604046">
    <property type="component" value="Unassembled WGS sequence"/>
</dbReference>
<sequence length="95" mass="10868">MAAQGDFLLRSDGRQERKVFLIRGTDLEIGGESISSEWTTDSEAERAAQKDWESRGHQEVPWLLERASPICRQARHAESSCCMCTCRETHRPMLM</sequence>
<name>A0A812R5S3_9DINO</name>
<keyword evidence="2" id="KW-1185">Reference proteome</keyword>
<dbReference type="EMBL" id="CAJNDS010002305">
    <property type="protein sequence ID" value="CAE7423054.1"/>
    <property type="molecule type" value="Genomic_DNA"/>
</dbReference>
<reference evidence="1" key="1">
    <citation type="submission" date="2021-02" db="EMBL/GenBank/DDBJ databases">
        <authorList>
            <person name="Dougan E. K."/>
            <person name="Rhodes N."/>
            <person name="Thang M."/>
            <person name="Chan C."/>
        </authorList>
    </citation>
    <scope>NUCLEOTIDE SEQUENCE</scope>
</reference>